<evidence type="ECO:0000256" key="1">
    <source>
        <dbReference type="ARBA" id="ARBA00004651"/>
    </source>
</evidence>
<dbReference type="InterPro" id="IPR011701">
    <property type="entry name" value="MFS"/>
</dbReference>
<feature type="transmembrane region" description="Helical" evidence="6">
    <location>
        <begin position="109"/>
        <end position="134"/>
    </location>
</feature>
<evidence type="ECO:0000313" key="8">
    <source>
        <dbReference type="EMBL" id="RQG86729.1"/>
    </source>
</evidence>
<dbReference type="PANTHER" id="PTHR43124">
    <property type="entry name" value="PURINE EFFLUX PUMP PBUE"/>
    <property type="match status" value="1"/>
</dbReference>
<feature type="domain" description="Major facilitator superfamily (MFS) profile" evidence="7">
    <location>
        <begin position="6"/>
        <end position="402"/>
    </location>
</feature>
<keyword evidence="9" id="KW-1185">Reference proteome</keyword>
<dbReference type="Proteomes" id="UP000273828">
    <property type="component" value="Unassembled WGS sequence"/>
</dbReference>
<dbReference type="PROSITE" id="PS00216">
    <property type="entry name" value="SUGAR_TRANSPORT_1"/>
    <property type="match status" value="1"/>
</dbReference>
<keyword evidence="5 6" id="KW-0472">Membrane</keyword>
<protein>
    <submittedName>
        <fullName evidence="8">MFS transporter</fullName>
    </submittedName>
</protein>
<dbReference type="InterPro" id="IPR036259">
    <property type="entry name" value="MFS_trans_sf"/>
</dbReference>
<dbReference type="GO" id="GO:0005886">
    <property type="term" value="C:plasma membrane"/>
    <property type="evidence" value="ECO:0007669"/>
    <property type="project" value="UniProtKB-SubCell"/>
</dbReference>
<gene>
    <name evidence="8" type="ORF">EA462_16465</name>
</gene>
<evidence type="ECO:0000256" key="3">
    <source>
        <dbReference type="ARBA" id="ARBA00022692"/>
    </source>
</evidence>
<dbReference type="EMBL" id="REFY01000007">
    <property type="protein sequence ID" value="RQG86729.1"/>
    <property type="molecule type" value="Genomic_DNA"/>
</dbReference>
<evidence type="ECO:0000256" key="4">
    <source>
        <dbReference type="ARBA" id="ARBA00022989"/>
    </source>
</evidence>
<reference evidence="8 9" key="1">
    <citation type="submission" date="2018-10" db="EMBL/GenBank/DDBJ databases">
        <title>Natrarchaeobius chitinivorans gen. nov., sp. nov., and Natrarchaeobius haloalkaliphilus sp. nov., alkaliphilic, chitin-utilizing haloarchaea from hypersaline alkaline lakes.</title>
        <authorList>
            <person name="Sorokin D.Y."/>
            <person name="Elcheninov A.G."/>
            <person name="Kostrikina N.A."/>
            <person name="Bale N.J."/>
            <person name="Sinninghe Damste J.S."/>
            <person name="Khijniak T.V."/>
            <person name="Kublanov I.V."/>
            <person name="Toshchakov S.V."/>
        </authorList>
    </citation>
    <scope>NUCLEOTIDE SEQUENCE [LARGE SCALE GENOMIC DNA]</scope>
    <source>
        <strain evidence="8 9">AArcht-Sl</strain>
    </source>
</reference>
<dbReference type="SUPFAM" id="SSF103473">
    <property type="entry name" value="MFS general substrate transporter"/>
    <property type="match status" value="1"/>
</dbReference>
<feature type="transmembrane region" description="Helical" evidence="6">
    <location>
        <begin position="84"/>
        <end position="103"/>
    </location>
</feature>
<keyword evidence="3 6" id="KW-0812">Transmembrane</keyword>
<proteinExistence type="predicted"/>
<evidence type="ECO:0000256" key="6">
    <source>
        <dbReference type="SAM" id="Phobius"/>
    </source>
</evidence>
<keyword evidence="2" id="KW-1003">Cell membrane</keyword>
<dbReference type="Gene3D" id="1.20.1250.20">
    <property type="entry name" value="MFS general substrate transporter like domains"/>
    <property type="match status" value="2"/>
</dbReference>
<dbReference type="InterPro" id="IPR020846">
    <property type="entry name" value="MFS_dom"/>
</dbReference>
<keyword evidence="4 6" id="KW-1133">Transmembrane helix</keyword>
<feature type="transmembrane region" description="Helical" evidence="6">
    <location>
        <begin position="146"/>
        <end position="166"/>
    </location>
</feature>
<dbReference type="InterPro" id="IPR022324">
    <property type="entry name" value="Bacilysin_exporter_BacE_put"/>
</dbReference>
<evidence type="ECO:0000313" key="9">
    <source>
        <dbReference type="Proteomes" id="UP000273828"/>
    </source>
</evidence>
<dbReference type="InterPro" id="IPR050189">
    <property type="entry name" value="MFS_Efflux_Transporters"/>
</dbReference>
<accession>A0A3N6LI21</accession>
<evidence type="ECO:0000256" key="2">
    <source>
        <dbReference type="ARBA" id="ARBA00022475"/>
    </source>
</evidence>
<feature type="transmembrane region" description="Helical" evidence="6">
    <location>
        <begin position="54"/>
        <end position="77"/>
    </location>
</feature>
<comment type="caution">
    <text evidence="8">The sequence shown here is derived from an EMBL/GenBank/DDBJ whole genome shotgun (WGS) entry which is preliminary data.</text>
</comment>
<feature type="transmembrane region" description="Helical" evidence="6">
    <location>
        <begin position="172"/>
        <end position="191"/>
    </location>
</feature>
<feature type="transmembrane region" description="Helical" evidence="6">
    <location>
        <begin position="256"/>
        <end position="278"/>
    </location>
</feature>
<dbReference type="PROSITE" id="PS50850">
    <property type="entry name" value="MFS"/>
    <property type="match status" value="1"/>
</dbReference>
<evidence type="ECO:0000256" key="5">
    <source>
        <dbReference type="ARBA" id="ARBA00023136"/>
    </source>
</evidence>
<comment type="subcellular location">
    <subcellularLocation>
        <location evidence="1">Cell membrane</location>
        <topology evidence="1">Multi-pass membrane protein</topology>
    </subcellularLocation>
</comment>
<dbReference type="Pfam" id="PF07690">
    <property type="entry name" value="MFS_1"/>
    <property type="match status" value="2"/>
</dbReference>
<dbReference type="InterPro" id="IPR005829">
    <property type="entry name" value="Sugar_transporter_CS"/>
</dbReference>
<feature type="transmembrane region" description="Helical" evidence="6">
    <location>
        <begin position="224"/>
        <end position="250"/>
    </location>
</feature>
<dbReference type="PRINTS" id="PR01988">
    <property type="entry name" value="EXPORTERBACE"/>
</dbReference>
<feature type="transmembrane region" description="Helical" evidence="6">
    <location>
        <begin position="290"/>
        <end position="319"/>
    </location>
</feature>
<dbReference type="AlphaFoldDB" id="A0A3N6LI21"/>
<feature type="transmembrane region" description="Helical" evidence="6">
    <location>
        <begin position="21"/>
        <end position="42"/>
    </location>
</feature>
<name>A0A3N6LI21_9EURY</name>
<sequence>MTTERSRSGVSYADLLTNKNFGIIILVSVSATIGTLLPPALPGLATGLGVSEGTIGYVITVYKLPSILIIPVAAAVADIYGRRTVLLPSLILFGGAGTIMFFAQSFSTLLFLAVVLGTGAAAIYPLTVTLLGDFFEGRQNSAGQGIRVGMIGLGMIFVPVATGYLAEIRWNYPFILFLFVFPVVGIVHLSLSEPLPNKIDERTLRSAVTEYAWTIRKKISEPSLAILVFGGFTRGFTRYALVIFVPLFAVSTLEASLFQVGLLLSIPGAVYVVASPFSGELLNWFKRKQVLFASFFVSGFALFLLPFVNNLFVLAILILCHTAGDAVLDPVMKGTVTSLTDNEHRAGIVNTLYVLKRIGQTTAPAVLGFILATFNYSIVFASSAVFVGIYLLLFAFLFSDTVLS</sequence>
<evidence type="ECO:0000259" key="7">
    <source>
        <dbReference type="PROSITE" id="PS50850"/>
    </source>
</evidence>
<feature type="transmembrane region" description="Helical" evidence="6">
    <location>
        <begin position="376"/>
        <end position="398"/>
    </location>
</feature>
<organism evidence="8 9">
    <name type="scientific">Natrarchaeobius halalkaliphilus</name>
    <dbReference type="NCBI Taxonomy" id="1679091"/>
    <lineage>
        <taxon>Archaea</taxon>
        <taxon>Methanobacteriati</taxon>
        <taxon>Methanobacteriota</taxon>
        <taxon>Stenosarchaea group</taxon>
        <taxon>Halobacteria</taxon>
        <taxon>Halobacteriales</taxon>
        <taxon>Natrialbaceae</taxon>
        <taxon>Natrarchaeobius</taxon>
    </lineage>
</organism>
<dbReference type="GO" id="GO:0022857">
    <property type="term" value="F:transmembrane transporter activity"/>
    <property type="evidence" value="ECO:0007669"/>
    <property type="project" value="InterPro"/>
</dbReference>
<dbReference type="PANTHER" id="PTHR43124:SF3">
    <property type="entry name" value="CHLORAMPHENICOL EFFLUX PUMP RV0191"/>
    <property type="match status" value="1"/>
</dbReference>